<keyword evidence="2 4" id="KW-0378">Hydrolase</keyword>
<dbReference type="OrthoDB" id="9794717at2"/>
<evidence type="ECO:0000259" key="3">
    <source>
        <dbReference type="Pfam" id="PF02275"/>
    </source>
</evidence>
<dbReference type="SUPFAM" id="SSF56235">
    <property type="entry name" value="N-terminal nucleophile aminohydrolases (Ntn hydrolases)"/>
    <property type="match status" value="1"/>
</dbReference>
<dbReference type="MEROPS" id="C59.001"/>
<evidence type="ECO:0000256" key="1">
    <source>
        <dbReference type="ARBA" id="ARBA00006625"/>
    </source>
</evidence>
<keyword evidence="5" id="KW-1185">Reference proteome</keyword>
<gene>
    <name evidence="4" type="primary">pacB</name>
    <name evidence="4" type="ORF">BN85412790</name>
</gene>
<dbReference type="PANTHER" id="PTHR35527:SF2">
    <property type="entry name" value="HYDROLASE"/>
    <property type="match status" value="1"/>
</dbReference>
<reference evidence="4 5" key="1">
    <citation type="journal article" date="2013" name="J. Mol. Microbiol. Biotechnol.">
        <title>Analysis of the Complete Genomes of Acholeplasma brassicae , A. palmae and A. laidlawii and Their Comparison to the Obligate Parasites from ' Candidatus Phytoplasma'.</title>
        <authorList>
            <person name="Kube M."/>
            <person name="Siewert C."/>
            <person name="Migdoll A.M."/>
            <person name="Duduk B."/>
            <person name="Holz S."/>
            <person name="Rabus R."/>
            <person name="Seemuller E."/>
            <person name="Mitrovic J."/>
            <person name="Muller I."/>
            <person name="Buttner C."/>
            <person name="Reinhardt R."/>
        </authorList>
    </citation>
    <scope>NUCLEOTIDE SEQUENCE [LARGE SCALE GENOMIC DNA]</scope>
    <source>
        <strain evidence="4 5">J233</strain>
    </source>
</reference>
<dbReference type="InterPro" id="IPR029132">
    <property type="entry name" value="CBAH/NAAA_C"/>
</dbReference>
<dbReference type="Proteomes" id="UP000032740">
    <property type="component" value="Chromosome"/>
</dbReference>
<dbReference type="GO" id="GO:0008953">
    <property type="term" value="F:penicillin amidase activity"/>
    <property type="evidence" value="ECO:0007669"/>
    <property type="project" value="UniProtKB-EC"/>
</dbReference>
<dbReference type="KEGG" id="apal:BN85412790"/>
<dbReference type="InterPro" id="IPR052193">
    <property type="entry name" value="Peptidase_C59"/>
</dbReference>
<dbReference type="STRING" id="1318466.BN85412790"/>
<sequence length="315" mass="36372">MCTCITLKNKTNDFLMARTMDFSYELDSKFVVFPRNYPIQYNYYNDTNDKHYAFMGLAKNLGTYYCADGVNEKGLTAAALYFEGYAKYDKKIVKNQTLAPQEVIMYVLANYSNIEEVKDFFNTHHIVETHLDLVGTTPPLHWIFQDATGESIIVEKTEKGLEIFKNKLGILTNSPDYQWHYTNVRNYIHINPNAVSPIHLYGEEFKPFGQGSGTFGIPGDLTPTSRFIRALYSKLSSKQTENEKELIVSAVHILNSVDIPKGSVVTHRMTMDYTQYTSYMVNTSQTYCYRLYDSFEIIKHQLNQYDLDLDKLILL</sequence>
<evidence type="ECO:0000313" key="4">
    <source>
        <dbReference type="EMBL" id="CCV64856.1"/>
    </source>
</evidence>
<dbReference type="Gene3D" id="3.60.60.10">
    <property type="entry name" value="Penicillin V Acylase, Chain A"/>
    <property type="match status" value="1"/>
</dbReference>
<dbReference type="AlphaFoldDB" id="U4KS97"/>
<dbReference type="EMBL" id="FO681347">
    <property type="protein sequence ID" value="CCV64856.1"/>
    <property type="molecule type" value="Genomic_DNA"/>
</dbReference>
<accession>U4KS97</accession>
<evidence type="ECO:0000313" key="5">
    <source>
        <dbReference type="Proteomes" id="UP000032740"/>
    </source>
</evidence>
<name>U4KS97_ALTPJ</name>
<dbReference type="HOGENOM" id="CLU_045206_1_0_14"/>
<organism evidence="4 5">
    <name type="scientific">Alteracholeplasma palmae (strain ATCC 49389 / J233)</name>
    <name type="common">Acholeplasma palmae</name>
    <dbReference type="NCBI Taxonomy" id="1318466"/>
    <lineage>
        <taxon>Bacteria</taxon>
        <taxon>Bacillati</taxon>
        <taxon>Mycoplasmatota</taxon>
        <taxon>Mollicutes</taxon>
        <taxon>Acholeplasmatales</taxon>
        <taxon>Acholeplasmataceae</taxon>
        <taxon>Acholeplasma</taxon>
    </lineage>
</organism>
<protein>
    <submittedName>
        <fullName evidence="4">Putative penicillin amidase</fullName>
        <ecNumber evidence="4">3.5.1.11</ecNumber>
    </submittedName>
</protein>
<comment type="similarity">
    <text evidence="1">Belongs to the peptidase C59 family.</text>
</comment>
<dbReference type="PANTHER" id="PTHR35527">
    <property type="entry name" value="CHOLOYLGLYCINE HYDROLASE"/>
    <property type="match status" value="1"/>
</dbReference>
<dbReference type="EC" id="3.5.1.11" evidence="4"/>
<proteinExistence type="inferred from homology"/>
<dbReference type="CDD" id="cd00542">
    <property type="entry name" value="Ntn_PVA"/>
    <property type="match status" value="1"/>
</dbReference>
<evidence type="ECO:0000256" key="2">
    <source>
        <dbReference type="ARBA" id="ARBA00022801"/>
    </source>
</evidence>
<dbReference type="Pfam" id="PF02275">
    <property type="entry name" value="CBAH"/>
    <property type="match status" value="1"/>
</dbReference>
<dbReference type="InterPro" id="IPR029055">
    <property type="entry name" value="Ntn_hydrolases_N"/>
</dbReference>
<dbReference type="RefSeq" id="WP_030003739.1">
    <property type="nucleotide sequence ID" value="NC_022538.1"/>
</dbReference>
<feature type="domain" description="Choloylglycine hydrolase/NAAA C-terminal" evidence="3">
    <location>
        <begin position="2"/>
        <end position="313"/>
    </location>
</feature>